<evidence type="ECO:0000259" key="2">
    <source>
        <dbReference type="Pfam" id="PF18862"/>
    </source>
</evidence>
<dbReference type="Pfam" id="PF18862">
    <property type="entry name" value="ApeA_NTD1"/>
    <property type="match status" value="1"/>
</dbReference>
<dbReference type="EMBL" id="VTXP01000028">
    <property type="protein sequence ID" value="NOJ26210.1"/>
    <property type="molecule type" value="Genomic_DNA"/>
</dbReference>
<feature type="domain" description="ApeA N-terminal" evidence="2">
    <location>
        <begin position="17"/>
        <end position="222"/>
    </location>
</feature>
<dbReference type="RefSeq" id="WP_171354284.1">
    <property type="nucleotide sequence ID" value="NZ_VTXP01000028.1"/>
</dbReference>
<dbReference type="AlphaFoldDB" id="A0AAP6ZQ99"/>
<evidence type="ECO:0000313" key="3">
    <source>
        <dbReference type="EMBL" id="NOJ26210.1"/>
    </source>
</evidence>
<dbReference type="InterPro" id="IPR041229">
    <property type="entry name" value="HEPN_Apea"/>
</dbReference>
<name>A0AAP6ZQ99_9VIBR</name>
<comment type="caution">
    <text evidence="3">The sequence shown here is derived from an EMBL/GenBank/DDBJ whole genome shotgun (WGS) entry which is preliminary data.</text>
</comment>
<dbReference type="InterPro" id="IPR041223">
    <property type="entry name" value="ApeA_NTD"/>
</dbReference>
<feature type="domain" description="Apea-like HEPN" evidence="1">
    <location>
        <begin position="310"/>
        <end position="444"/>
    </location>
</feature>
<evidence type="ECO:0000313" key="4">
    <source>
        <dbReference type="Proteomes" id="UP000576645"/>
    </source>
</evidence>
<dbReference type="Proteomes" id="UP000576645">
    <property type="component" value="Unassembled WGS sequence"/>
</dbReference>
<proteinExistence type="predicted"/>
<dbReference type="Pfam" id="PF18739">
    <property type="entry name" value="HEPN_Apea"/>
    <property type="match status" value="1"/>
</dbReference>
<evidence type="ECO:0008006" key="5">
    <source>
        <dbReference type="Google" id="ProtNLM"/>
    </source>
</evidence>
<evidence type="ECO:0000259" key="1">
    <source>
        <dbReference type="Pfam" id="PF18739"/>
    </source>
</evidence>
<sequence length="462" mass="53834">MIDFHNDKNISVQILDQNNEYYSAILDINKSSITLDIYAESNEKRHLNLDYLNMTSIECRGFGKTYVLYGLQLRSHSTEGLSGSDSQRAALRVQFYASSLIAIEASPYFGEKVIEELEIESEVLEQWIGTTSTQQKIPSLSVDDSLAQNGKALKEFEVSIGDLGHLSLKYKRKIGGIDKFIVGMSFPPRLTMQFKKAQSFEEALCVLNKLKHIMSFIVGRSFECKVHLKLPRRIEGFFFQIQSGSKSNGREVVLYPLLHNSIDPSFAARLPPFDVLAFDRFFNLSTQTQCKWDKYLCYKNMENSEERYLGYFRLLESLIYKEEHFLDPSVFDEFIESHYKDLAQYFDVKTKRMKDFLRYIGVHVNPKKYNVERSLNKLYRGLPLELRENLKYKQSDIRRVVSLRNDITHARSHSIETSELDDLLAFLEALLILEMYKEIGIDYEVSMWVVTRMNQFVRIRTL</sequence>
<accession>A0AAP6ZQ99</accession>
<protein>
    <recommendedName>
        <fullName evidence="5">ApeA N-terminal domain-containing protein</fullName>
    </recommendedName>
</protein>
<gene>
    <name evidence="3" type="ORF">F0238_26280</name>
</gene>
<organism evidence="3 4">
    <name type="scientific">Vibrio coralliilyticus</name>
    <dbReference type="NCBI Taxonomy" id="190893"/>
    <lineage>
        <taxon>Bacteria</taxon>
        <taxon>Pseudomonadati</taxon>
        <taxon>Pseudomonadota</taxon>
        <taxon>Gammaproteobacteria</taxon>
        <taxon>Vibrionales</taxon>
        <taxon>Vibrionaceae</taxon>
        <taxon>Vibrio</taxon>
    </lineage>
</organism>
<reference evidence="3 4" key="1">
    <citation type="submission" date="2019-09" db="EMBL/GenBank/DDBJ databases">
        <title>Draft genome sequencing and comparative genomics of hatchery-associated Vibrios.</title>
        <authorList>
            <person name="Kehlet-Delgado H."/>
            <person name="Mueller R.S."/>
        </authorList>
    </citation>
    <scope>NUCLEOTIDE SEQUENCE [LARGE SCALE GENOMIC DNA]</scope>
    <source>
        <strain evidence="3 4">09-121-3</strain>
    </source>
</reference>